<evidence type="ECO:0000313" key="1">
    <source>
        <dbReference type="EMBL" id="KVM21140.1"/>
    </source>
</evidence>
<proteinExistence type="predicted"/>
<accession>A0AB73FRV6</accession>
<protein>
    <recommendedName>
        <fullName evidence="3">GNAT family N-acetyltransferase</fullName>
    </recommendedName>
</protein>
<comment type="caution">
    <text evidence="1">The sequence shown here is derived from an EMBL/GenBank/DDBJ whole genome shotgun (WGS) entry which is preliminary data.</text>
</comment>
<evidence type="ECO:0008006" key="3">
    <source>
        <dbReference type="Google" id="ProtNLM"/>
    </source>
</evidence>
<dbReference type="Proteomes" id="UP000061665">
    <property type="component" value="Unassembled WGS sequence"/>
</dbReference>
<dbReference type="EMBL" id="LOZE01000132">
    <property type="protein sequence ID" value="KVM21140.1"/>
    <property type="molecule type" value="Genomic_DNA"/>
</dbReference>
<gene>
    <name evidence="1" type="ORF">WJ53_19900</name>
</gene>
<sequence>MNAVSVDLTQRLTVEAGWFDLPPATIVRSAVDPADQQGFDSIGDATIAQLCGAPAGSTVTMGFDGQALSFDVEAPNYIENVNTVSFRRDQHGQPYLYLDFVWLTKDAPLGFGGALLWRVVRACAALQIRTIRCEAVGGRNSALLQNGDRIMGYYAWPRYGFDGPIMTTQADQNIADSFPYFPEGVASGAIGTLAELMDAAGGREYWLIAGDKRFVTFEVAPTSRSVITLHRYLTKKEFFA</sequence>
<dbReference type="AlphaFoldDB" id="A0AB73FRV6"/>
<evidence type="ECO:0000313" key="2">
    <source>
        <dbReference type="Proteomes" id="UP000061665"/>
    </source>
</evidence>
<name>A0AB73FRV6_9BURK</name>
<organism evidence="1 2">
    <name type="scientific">Burkholderia ubonensis</name>
    <dbReference type="NCBI Taxonomy" id="101571"/>
    <lineage>
        <taxon>Bacteria</taxon>
        <taxon>Pseudomonadati</taxon>
        <taxon>Pseudomonadota</taxon>
        <taxon>Betaproteobacteria</taxon>
        <taxon>Burkholderiales</taxon>
        <taxon>Burkholderiaceae</taxon>
        <taxon>Burkholderia</taxon>
        <taxon>Burkholderia cepacia complex</taxon>
    </lineage>
</organism>
<dbReference type="RefSeq" id="WP_059722499.1">
    <property type="nucleotide sequence ID" value="NZ_LOYI01000011.1"/>
</dbReference>
<reference evidence="1 2" key="1">
    <citation type="submission" date="2015-11" db="EMBL/GenBank/DDBJ databases">
        <title>Expanding the genomic diversity of Burkholderia species for the development of highly accurate diagnostics.</title>
        <authorList>
            <person name="Sahl J."/>
            <person name="Keim P."/>
            <person name="Wagner D."/>
        </authorList>
    </citation>
    <scope>NUCLEOTIDE SEQUENCE [LARGE SCALE GENOMIC DNA]</scope>
    <source>
        <strain evidence="1 2">MSMB2058</strain>
    </source>
</reference>